<feature type="non-terminal residue" evidence="1">
    <location>
        <position position="1"/>
    </location>
</feature>
<evidence type="ECO:0000313" key="1">
    <source>
        <dbReference type="EMBL" id="EGH17624.1"/>
    </source>
</evidence>
<dbReference type="Proteomes" id="UP000005466">
    <property type="component" value="Unassembled WGS sequence"/>
</dbReference>
<dbReference type="BioCyc" id="PSYR875330:G11XH-6115-MONOMER"/>
<organism evidence="1 2">
    <name type="scientific">Pseudomonas savastanoi pv. glycinea str. race 4</name>
    <dbReference type="NCBI Taxonomy" id="875330"/>
    <lineage>
        <taxon>Bacteria</taxon>
        <taxon>Pseudomonadati</taxon>
        <taxon>Pseudomonadota</taxon>
        <taxon>Gammaproteobacteria</taxon>
        <taxon>Pseudomonadales</taxon>
        <taxon>Pseudomonadaceae</taxon>
        <taxon>Pseudomonas</taxon>
    </lineage>
</organism>
<dbReference type="HOGENOM" id="CLU_192173_0_0_6"/>
<gene>
    <name evidence="1" type="ORF">Pgy4_32181</name>
</gene>
<comment type="caution">
    <text evidence="1">The sequence shown here is derived from an EMBL/GenBank/DDBJ whole genome shotgun (WGS) entry which is preliminary data.</text>
</comment>
<name>F3CED2_PSESG</name>
<reference evidence="1 2" key="1">
    <citation type="journal article" date="2011" name="PLoS Pathog.">
        <title>Dynamic evolution of pathogenicity revealed by sequencing and comparative genomics of 19 Pseudomonas syringae isolates.</title>
        <authorList>
            <person name="Baltrus D.A."/>
            <person name="Nishimura M.T."/>
            <person name="Romanchuk A."/>
            <person name="Chang J.H."/>
            <person name="Mukhtar M.S."/>
            <person name="Cherkis K."/>
            <person name="Roach J."/>
            <person name="Grant S.R."/>
            <person name="Jones C.D."/>
            <person name="Dangl J.L."/>
        </authorList>
    </citation>
    <scope>NUCLEOTIDE SEQUENCE [LARGE SCALE GENOMIC DNA]</scope>
    <source>
        <strain evidence="2">race 4</strain>
    </source>
</reference>
<protein>
    <submittedName>
        <fullName evidence="1">IolD protein</fullName>
    </submittedName>
</protein>
<dbReference type="EMBL" id="ADWY01001910">
    <property type="protein sequence ID" value="EGH17624.1"/>
    <property type="molecule type" value="Genomic_DNA"/>
</dbReference>
<accession>F3CED2</accession>
<evidence type="ECO:0000313" key="2">
    <source>
        <dbReference type="Proteomes" id="UP000005466"/>
    </source>
</evidence>
<dbReference type="PATRIC" id="fig|875330.6.peg.5139"/>
<dbReference type="AlphaFoldDB" id="F3CED2"/>
<proteinExistence type="predicted"/>
<sequence length="69" mass="7891">STAEQLRQALVDAQRQTVSTLIDIKVLPKTMIHKYLSWWRVGVAEVSTTGTTAQVYEKLNRELAKARQY</sequence>